<evidence type="ECO:0000256" key="1">
    <source>
        <dbReference type="ARBA" id="ARBA00004123"/>
    </source>
</evidence>
<dbReference type="Proteomes" id="UP000224567">
    <property type="component" value="Unassembled WGS sequence"/>
</dbReference>
<dbReference type="PRINTS" id="PR00031">
    <property type="entry name" value="HTHREPRESSR"/>
</dbReference>
<reference evidence="15" key="2">
    <citation type="journal article" date="2017" name="J. Anim. Genet.">
        <title>Multiple reference genome sequences of hot pepper reveal the massive evolution of plant disease resistance genes by retroduplication.</title>
        <authorList>
            <person name="Kim S."/>
            <person name="Park J."/>
            <person name="Yeom S.-I."/>
            <person name="Kim Y.-M."/>
            <person name="Seo E."/>
            <person name="Kim K.-T."/>
            <person name="Kim M.-S."/>
            <person name="Lee J.M."/>
            <person name="Cheong K."/>
            <person name="Shin H.-S."/>
            <person name="Kim S.-B."/>
            <person name="Han K."/>
            <person name="Lee J."/>
            <person name="Park M."/>
            <person name="Lee H.-A."/>
            <person name="Lee H.-Y."/>
            <person name="Lee Y."/>
            <person name="Oh S."/>
            <person name="Lee J.H."/>
            <person name="Choi E."/>
            <person name="Choi E."/>
            <person name="Lee S.E."/>
            <person name="Jeon J."/>
            <person name="Kim H."/>
            <person name="Choi G."/>
            <person name="Song H."/>
            <person name="Lee J."/>
            <person name="Lee S.-C."/>
            <person name="Kwon J.-K."/>
            <person name="Lee H.-Y."/>
            <person name="Koo N."/>
            <person name="Hong Y."/>
            <person name="Kim R.W."/>
            <person name="Kang W.-H."/>
            <person name="Huh J.H."/>
            <person name="Kang B.-C."/>
            <person name="Yang T.-J."/>
            <person name="Lee Y.-H."/>
            <person name="Bennetzen J.L."/>
            <person name="Choi D."/>
        </authorList>
    </citation>
    <scope>NUCLEOTIDE SEQUENCE [LARGE SCALE GENOMIC DNA]</scope>
    <source>
        <strain evidence="15">cv. PBC81</strain>
    </source>
</reference>
<evidence type="ECO:0000256" key="2">
    <source>
        <dbReference type="ARBA" id="ARBA00023015"/>
    </source>
</evidence>
<evidence type="ECO:0000256" key="8">
    <source>
        <dbReference type="PROSITE-ProRule" id="PRU00108"/>
    </source>
</evidence>
<dbReference type="PANTHER" id="PTHR24326:SF615">
    <property type="entry name" value="HOMEOBOX-LEUCINE ZIPPER PROTEIN"/>
    <property type="match status" value="1"/>
</dbReference>
<dbReference type="InterPro" id="IPR001356">
    <property type="entry name" value="HD"/>
</dbReference>
<reference evidence="14 15" key="1">
    <citation type="journal article" date="2017" name="Genome Biol.">
        <title>New reference genome sequences of hot pepper reveal the massive evolution of plant disease-resistance genes by retroduplication.</title>
        <authorList>
            <person name="Kim S."/>
            <person name="Park J."/>
            <person name="Yeom S.I."/>
            <person name="Kim Y.M."/>
            <person name="Seo E."/>
            <person name="Kim K.T."/>
            <person name="Kim M.S."/>
            <person name="Lee J.M."/>
            <person name="Cheong K."/>
            <person name="Shin H.S."/>
            <person name="Kim S.B."/>
            <person name="Han K."/>
            <person name="Lee J."/>
            <person name="Park M."/>
            <person name="Lee H.A."/>
            <person name="Lee H.Y."/>
            <person name="Lee Y."/>
            <person name="Oh S."/>
            <person name="Lee J.H."/>
            <person name="Choi E."/>
            <person name="Choi E."/>
            <person name="Lee S.E."/>
            <person name="Jeon J."/>
            <person name="Kim H."/>
            <person name="Choi G."/>
            <person name="Song H."/>
            <person name="Lee J."/>
            <person name="Lee S.C."/>
            <person name="Kwon J.K."/>
            <person name="Lee H.Y."/>
            <person name="Koo N."/>
            <person name="Hong Y."/>
            <person name="Kim R.W."/>
            <person name="Kang W.H."/>
            <person name="Huh J.H."/>
            <person name="Kang B.C."/>
            <person name="Yang T.J."/>
            <person name="Lee Y.H."/>
            <person name="Bennetzen J.L."/>
            <person name="Choi D."/>
        </authorList>
    </citation>
    <scope>NUCLEOTIDE SEQUENCE [LARGE SCALE GENOMIC DNA]</scope>
    <source>
        <strain evidence="15">cv. PBC81</strain>
    </source>
</reference>
<dbReference type="CDD" id="cd00086">
    <property type="entry name" value="homeodomain"/>
    <property type="match status" value="1"/>
</dbReference>
<evidence type="ECO:0000256" key="12">
    <source>
        <dbReference type="SAM" id="MobiDB-lite"/>
    </source>
</evidence>
<dbReference type="FunFam" id="1.10.10.60:FF:000200">
    <property type="entry name" value="Homeobox-leucine zipper protein ATHB-13"/>
    <property type="match status" value="1"/>
</dbReference>
<sequence length="335" mass="38387">MGNLKWNLRNSINLERFVKLEGMLRKFANTRGIMAFVPSTPDISLNFQPLHQDNNNNHHLPSTSPKLFPSPCLPHQDFNHGLPSMLMRRSMSFSGVERCDNHQDLRVDDNEMSDDDGSSQLLGEKKRRLNMEQVKALERSFEMANKLEPERKIQLARALGLQPRQIAIWFQNRRARWKTKQLEKDYEILKRHYDSLKADNDALKAQNKELHSELQLLNVKNRESSGGGGTPIMINLNKENEGSWSNNGSDDNNSIDVNLGTATTSGDSPFYSKNVFPETGPTTLAHFLQSSSRPDLSHCHKIDPTVQDDQGFCNMFTPVDDQTNFWPWPEQQHFN</sequence>
<dbReference type="OrthoDB" id="6159439at2759"/>
<evidence type="ECO:0000256" key="11">
    <source>
        <dbReference type="SAM" id="Coils"/>
    </source>
</evidence>
<dbReference type="InterPro" id="IPR003106">
    <property type="entry name" value="Leu_zip_homeo"/>
</dbReference>
<comment type="similarity">
    <text evidence="7 10">Belongs to the HD-ZIP homeobox family. Class I subfamily.</text>
</comment>
<dbReference type="EMBL" id="MLFT02000002">
    <property type="protein sequence ID" value="PHT57071.1"/>
    <property type="molecule type" value="Genomic_DNA"/>
</dbReference>
<evidence type="ECO:0000256" key="5">
    <source>
        <dbReference type="ARBA" id="ARBA00023163"/>
    </source>
</evidence>
<dbReference type="InterPro" id="IPR009057">
    <property type="entry name" value="Homeodomain-like_sf"/>
</dbReference>
<keyword evidence="11" id="KW-0175">Coiled coil</keyword>
<evidence type="ECO:0000256" key="10">
    <source>
        <dbReference type="RuleBase" id="RU369038"/>
    </source>
</evidence>
<keyword evidence="3 8" id="KW-0238">DNA-binding</keyword>
<evidence type="ECO:0000313" key="15">
    <source>
        <dbReference type="Proteomes" id="UP000224567"/>
    </source>
</evidence>
<feature type="coiled-coil region" evidence="11">
    <location>
        <begin position="179"/>
        <end position="220"/>
    </location>
</feature>
<dbReference type="Gene3D" id="1.10.10.60">
    <property type="entry name" value="Homeodomain-like"/>
    <property type="match status" value="1"/>
</dbReference>
<keyword evidence="4 8" id="KW-0371">Homeobox</keyword>
<feature type="compositionally biased region" description="Low complexity" evidence="12">
    <location>
        <begin position="242"/>
        <end position="254"/>
    </location>
</feature>
<dbReference type="SMART" id="SM00389">
    <property type="entry name" value="HOX"/>
    <property type="match status" value="1"/>
</dbReference>
<feature type="DNA-binding region" description="Homeobox" evidence="8">
    <location>
        <begin position="126"/>
        <end position="181"/>
    </location>
</feature>
<dbReference type="GO" id="GO:0045893">
    <property type="term" value="P:positive regulation of DNA-templated transcription"/>
    <property type="evidence" value="ECO:0007669"/>
    <property type="project" value="TreeGrafter"/>
</dbReference>
<dbReference type="InterPro" id="IPR045224">
    <property type="entry name" value="HDZip_class_I_plant"/>
</dbReference>
<evidence type="ECO:0000256" key="6">
    <source>
        <dbReference type="ARBA" id="ARBA00023242"/>
    </source>
</evidence>
<keyword evidence="5 10" id="KW-0804">Transcription</keyword>
<evidence type="ECO:0000259" key="13">
    <source>
        <dbReference type="PROSITE" id="PS50071"/>
    </source>
</evidence>
<dbReference type="SUPFAM" id="SSF46689">
    <property type="entry name" value="Homeodomain-like"/>
    <property type="match status" value="1"/>
</dbReference>
<feature type="region of interest" description="Disordered" evidence="12">
    <location>
        <begin position="238"/>
        <end position="261"/>
    </location>
</feature>
<evidence type="ECO:0000256" key="3">
    <source>
        <dbReference type="ARBA" id="ARBA00023125"/>
    </source>
</evidence>
<evidence type="ECO:0000313" key="14">
    <source>
        <dbReference type="EMBL" id="PHT57071.1"/>
    </source>
</evidence>
<dbReference type="GO" id="GO:0043565">
    <property type="term" value="F:sequence-specific DNA binding"/>
    <property type="evidence" value="ECO:0007669"/>
    <property type="project" value="InterPro"/>
</dbReference>
<dbReference type="Pfam" id="PF00046">
    <property type="entry name" value="Homeodomain"/>
    <property type="match status" value="1"/>
</dbReference>
<dbReference type="PANTHER" id="PTHR24326">
    <property type="entry name" value="HOMEOBOX-LEUCINE ZIPPER PROTEIN"/>
    <property type="match status" value="1"/>
</dbReference>
<comment type="subcellular location">
    <subcellularLocation>
        <location evidence="1 8 9">Nucleus</location>
    </subcellularLocation>
</comment>
<dbReference type="GO" id="GO:0005634">
    <property type="term" value="C:nucleus"/>
    <property type="evidence" value="ECO:0007669"/>
    <property type="project" value="UniProtKB-SubCell"/>
</dbReference>
<dbReference type="PROSITE" id="PS50071">
    <property type="entry name" value="HOMEOBOX_2"/>
    <property type="match status" value="1"/>
</dbReference>
<gene>
    <name evidence="14" type="ORF">CQW23_05557</name>
</gene>
<accession>A0A2G2XIA5</accession>
<feature type="domain" description="Homeobox" evidence="13">
    <location>
        <begin position="124"/>
        <end position="180"/>
    </location>
</feature>
<dbReference type="InterPro" id="IPR017970">
    <property type="entry name" value="Homeobox_CS"/>
</dbReference>
<dbReference type="AlphaFoldDB" id="A0A2G2XIA5"/>
<comment type="caution">
    <text evidence="14">The sequence shown here is derived from an EMBL/GenBank/DDBJ whole genome shotgun (WGS) entry which is preliminary data.</text>
</comment>
<keyword evidence="15" id="KW-1185">Reference proteome</keyword>
<comment type="function">
    <text evidence="10">Transcription factor.</text>
</comment>
<evidence type="ECO:0000256" key="7">
    <source>
        <dbReference type="ARBA" id="ARBA00025748"/>
    </source>
</evidence>
<dbReference type="InterPro" id="IPR000047">
    <property type="entry name" value="HTH_motif"/>
</dbReference>
<dbReference type="GO" id="GO:0000981">
    <property type="term" value="F:DNA-binding transcription factor activity, RNA polymerase II-specific"/>
    <property type="evidence" value="ECO:0007669"/>
    <property type="project" value="UniProtKB-UniRule"/>
</dbReference>
<protein>
    <recommendedName>
        <fullName evidence="10">Homeobox-leucine zipper protein</fullName>
    </recommendedName>
    <alternativeName>
        <fullName evidence="10">HD-ZIP protein</fullName>
    </alternativeName>
    <alternativeName>
        <fullName evidence="10">Homeodomain transcription factor</fullName>
    </alternativeName>
</protein>
<evidence type="ECO:0000256" key="9">
    <source>
        <dbReference type="RuleBase" id="RU000682"/>
    </source>
</evidence>
<name>A0A2G2XIA5_CAPBA</name>
<evidence type="ECO:0000256" key="4">
    <source>
        <dbReference type="ARBA" id="ARBA00023155"/>
    </source>
</evidence>
<dbReference type="PROSITE" id="PS00027">
    <property type="entry name" value="HOMEOBOX_1"/>
    <property type="match status" value="1"/>
</dbReference>
<keyword evidence="2 10" id="KW-0805">Transcription regulation</keyword>
<keyword evidence="6 8" id="KW-0539">Nucleus</keyword>
<proteinExistence type="inferred from homology"/>
<organism evidence="14 15">
    <name type="scientific">Capsicum baccatum</name>
    <name type="common">Peruvian pepper</name>
    <dbReference type="NCBI Taxonomy" id="33114"/>
    <lineage>
        <taxon>Eukaryota</taxon>
        <taxon>Viridiplantae</taxon>
        <taxon>Streptophyta</taxon>
        <taxon>Embryophyta</taxon>
        <taxon>Tracheophyta</taxon>
        <taxon>Spermatophyta</taxon>
        <taxon>Magnoliopsida</taxon>
        <taxon>eudicotyledons</taxon>
        <taxon>Gunneridae</taxon>
        <taxon>Pentapetalae</taxon>
        <taxon>asterids</taxon>
        <taxon>lamiids</taxon>
        <taxon>Solanales</taxon>
        <taxon>Solanaceae</taxon>
        <taxon>Solanoideae</taxon>
        <taxon>Capsiceae</taxon>
        <taxon>Capsicum</taxon>
    </lineage>
</organism>
<dbReference type="Pfam" id="PF02183">
    <property type="entry name" value="HALZ"/>
    <property type="match status" value="1"/>
</dbReference>